<dbReference type="EMBL" id="JALJOT010000001">
    <property type="protein sequence ID" value="KAK9919107.1"/>
    <property type="molecule type" value="Genomic_DNA"/>
</dbReference>
<organism evidence="2 3">
    <name type="scientific">Coccomyxa subellipsoidea</name>
    <dbReference type="NCBI Taxonomy" id="248742"/>
    <lineage>
        <taxon>Eukaryota</taxon>
        <taxon>Viridiplantae</taxon>
        <taxon>Chlorophyta</taxon>
        <taxon>core chlorophytes</taxon>
        <taxon>Trebouxiophyceae</taxon>
        <taxon>Trebouxiophyceae incertae sedis</taxon>
        <taxon>Coccomyxaceae</taxon>
        <taxon>Coccomyxa</taxon>
    </lineage>
</organism>
<accession>A0ABR2Z5A7</accession>
<evidence type="ECO:0000313" key="3">
    <source>
        <dbReference type="Proteomes" id="UP001491310"/>
    </source>
</evidence>
<feature type="region of interest" description="Disordered" evidence="1">
    <location>
        <begin position="27"/>
        <end position="69"/>
    </location>
</feature>
<keyword evidence="3" id="KW-1185">Reference proteome</keyword>
<proteinExistence type="predicted"/>
<name>A0ABR2Z5A7_9CHLO</name>
<gene>
    <name evidence="2" type="ORF">WJX75_009453</name>
</gene>
<evidence type="ECO:0000256" key="1">
    <source>
        <dbReference type="SAM" id="MobiDB-lite"/>
    </source>
</evidence>
<dbReference type="Proteomes" id="UP001491310">
    <property type="component" value="Unassembled WGS sequence"/>
</dbReference>
<comment type="caution">
    <text evidence="2">The sequence shown here is derived from an EMBL/GenBank/DDBJ whole genome shotgun (WGS) entry which is preliminary data.</text>
</comment>
<evidence type="ECO:0000313" key="2">
    <source>
        <dbReference type="EMBL" id="KAK9919107.1"/>
    </source>
</evidence>
<reference evidence="2 3" key="1">
    <citation type="journal article" date="2024" name="Nat. Commun.">
        <title>Phylogenomics reveals the evolutionary origins of lichenization in chlorophyte algae.</title>
        <authorList>
            <person name="Puginier C."/>
            <person name="Libourel C."/>
            <person name="Otte J."/>
            <person name="Skaloud P."/>
            <person name="Haon M."/>
            <person name="Grisel S."/>
            <person name="Petersen M."/>
            <person name="Berrin J.G."/>
            <person name="Delaux P.M."/>
            <person name="Dal Grande F."/>
            <person name="Keller J."/>
        </authorList>
    </citation>
    <scope>NUCLEOTIDE SEQUENCE [LARGE SCALE GENOMIC DNA]</scope>
    <source>
        <strain evidence="2 3">SAG 216-7</strain>
    </source>
</reference>
<sequence length="69" mass="6941">MHSVRAACTPPKEVPVKSGEIALVPAEHHAAAERTPAAMPSAEAAAEREPGALPNNGGSAASAAERHHA</sequence>
<protein>
    <submittedName>
        <fullName evidence="2">Uncharacterized protein</fullName>
    </submittedName>
</protein>